<dbReference type="Gene3D" id="2.170.270.10">
    <property type="entry name" value="SET domain"/>
    <property type="match status" value="1"/>
</dbReference>
<evidence type="ECO:0000313" key="3">
    <source>
        <dbReference type="EMBL" id="KAF2277913.1"/>
    </source>
</evidence>
<reference evidence="3" key="1">
    <citation type="journal article" date="2020" name="Stud. Mycol.">
        <title>101 Dothideomycetes genomes: a test case for predicting lifestyles and emergence of pathogens.</title>
        <authorList>
            <person name="Haridas S."/>
            <person name="Albert R."/>
            <person name="Binder M."/>
            <person name="Bloem J."/>
            <person name="Labutti K."/>
            <person name="Salamov A."/>
            <person name="Andreopoulos B."/>
            <person name="Baker S."/>
            <person name="Barry K."/>
            <person name="Bills G."/>
            <person name="Bluhm B."/>
            <person name="Cannon C."/>
            <person name="Castanera R."/>
            <person name="Culley D."/>
            <person name="Daum C."/>
            <person name="Ezra D."/>
            <person name="Gonzalez J."/>
            <person name="Henrissat B."/>
            <person name="Kuo A."/>
            <person name="Liang C."/>
            <person name="Lipzen A."/>
            <person name="Lutzoni F."/>
            <person name="Magnuson J."/>
            <person name="Mondo S."/>
            <person name="Nolan M."/>
            <person name="Ohm R."/>
            <person name="Pangilinan J."/>
            <person name="Park H.-J."/>
            <person name="Ramirez L."/>
            <person name="Alfaro M."/>
            <person name="Sun H."/>
            <person name="Tritt A."/>
            <person name="Yoshinaga Y."/>
            <person name="Zwiers L.-H."/>
            <person name="Turgeon B."/>
            <person name="Goodwin S."/>
            <person name="Spatafora J."/>
            <person name="Crous P."/>
            <person name="Grigoriev I."/>
        </authorList>
    </citation>
    <scope>NUCLEOTIDE SEQUENCE</scope>
    <source>
        <strain evidence="3">CBS 379.55</strain>
    </source>
</reference>
<dbReference type="InterPro" id="IPR046341">
    <property type="entry name" value="SET_dom_sf"/>
</dbReference>
<name>A0A6A6JP47_WESOR</name>
<dbReference type="Pfam" id="PF10253">
    <property type="entry name" value="PRCC"/>
    <property type="match status" value="1"/>
</dbReference>
<feature type="compositionally biased region" description="Low complexity" evidence="1">
    <location>
        <begin position="296"/>
        <end position="315"/>
    </location>
</feature>
<feature type="compositionally biased region" description="Low complexity" evidence="1">
    <location>
        <begin position="25"/>
        <end position="35"/>
    </location>
</feature>
<dbReference type="Pfam" id="PF00856">
    <property type="entry name" value="SET"/>
    <property type="match status" value="1"/>
</dbReference>
<dbReference type="Proteomes" id="UP000800097">
    <property type="component" value="Unassembled WGS sequence"/>
</dbReference>
<evidence type="ECO:0000313" key="4">
    <source>
        <dbReference type="Proteomes" id="UP000800097"/>
    </source>
</evidence>
<dbReference type="EMBL" id="ML986489">
    <property type="protein sequence ID" value="KAF2277913.1"/>
    <property type="molecule type" value="Genomic_DNA"/>
</dbReference>
<dbReference type="PANTHER" id="PTHR47332">
    <property type="entry name" value="SET DOMAIN-CONTAINING PROTEIN 5"/>
    <property type="match status" value="1"/>
</dbReference>
<feature type="compositionally biased region" description="Basic residues" evidence="1">
    <location>
        <begin position="515"/>
        <end position="528"/>
    </location>
</feature>
<sequence length="1019" mass="111870">MNLIAYSDSEGSDIEAPQRPPKPVAKPTAKPAFPKVVDRSKPGKIKLQLPTPTHQPKDDVDIDAEAPPAKKARTGGGAFGGFNSMLPAPKRPNVNAISAAGGGAATSGSRGIGKSLGVGVNLKTGAEPAFKREPKAEDYDENGNPVQKSSGTPLQKEDFRALLNLPPPKTEAKPETKTESAQSSSAATPDVKPAARPRFVPMSMARGKKKPHPARPASSPSNSQTVSQSPGATEASVGDPAVAEPKLPTKPKVSLFSIPADEDSVTSKPSSSGDYQPLIYDAGEEEDERIHTEIPSASNHQSSSQSHNSNTATASGARDLTDIASELNLTEAERRQLFGRKGQGPDISAANIIEFNTDQEYAHNEMLRQQGETVQHNALKSISGTGKNSLRSLLNMATTQKEALEDHFAAGRRNKREAGNKYGWKSSLWKANFTCPDPQARFSMSGNGVRLGGTEMRQYARPPSIIMPPEPQPKNGIPSEDPSIHGAGNGTGVVDSDLSATGQGFTDGAQDVSNRKGRRKQRGGKRKATRFDQAGSQDAADMTNSGNAGDPIQFQDGTAAAEESKEKEKNTHKNRKPKKKGKKAKSTGVAPTEVSISDNSLPDKVELRTYMRNGIEEQGLFATAPIRAGTRLFNERPILTQLDPPNDTLPSEARIRNIVAAFDVLPPAERHRFMELRPGSVLQLLWLSREADYLIECYKSLRLKADSRSKEEDVIYNALGSRLFALCRSWRIAARFHANSWKWSVQAGHGSDGSPEYELGTAAFVNICRINHSCIPNCFPYDNPETGRMTVHATCDIAPGEQLFHSAQGTAHWYHTAANRARDLRWIMGIHCTCPACDATHPDFGRHENIRGMLGSHSFKVSEFFNVVKHCDENGFIVRNIDGKVEKQGLHLEVEAFVKMEEIITDMFWLLDSLGCGDLEMPRWRKGLREFVFKRLKKWYAVQAHANKELLETARCIGEDHPHYRSLKEDIDFTIKCAKLEIVKEEIEQRESREEERRLNASITRTTIWILQNLQGRVE</sequence>
<dbReference type="GeneID" id="54555820"/>
<dbReference type="InterPro" id="IPR053185">
    <property type="entry name" value="SET_domain_protein"/>
</dbReference>
<dbReference type="AlphaFoldDB" id="A0A6A6JP47"/>
<dbReference type="InterPro" id="IPR018800">
    <property type="entry name" value="PRCC"/>
</dbReference>
<feature type="region of interest" description="Disordered" evidence="1">
    <location>
        <begin position="462"/>
        <end position="597"/>
    </location>
</feature>
<keyword evidence="4" id="KW-1185">Reference proteome</keyword>
<dbReference type="PROSITE" id="PS50280">
    <property type="entry name" value="SET"/>
    <property type="match status" value="1"/>
</dbReference>
<organism evidence="3 4">
    <name type="scientific">Westerdykella ornata</name>
    <dbReference type="NCBI Taxonomy" id="318751"/>
    <lineage>
        <taxon>Eukaryota</taxon>
        <taxon>Fungi</taxon>
        <taxon>Dikarya</taxon>
        <taxon>Ascomycota</taxon>
        <taxon>Pezizomycotina</taxon>
        <taxon>Dothideomycetes</taxon>
        <taxon>Pleosporomycetidae</taxon>
        <taxon>Pleosporales</taxon>
        <taxon>Sporormiaceae</taxon>
        <taxon>Westerdykella</taxon>
    </lineage>
</organism>
<dbReference type="CDD" id="cd20071">
    <property type="entry name" value="SET_SMYD"/>
    <property type="match status" value="1"/>
</dbReference>
<feature type="compositionally biased region" description="Gly residues" evidence="1">
    <location>
        <begin position="100"/>
        <end position="116"/>
    </location>
</feature>
<dbReference type="SUPFAM" id="SSF82199">
    <property type="entry name" value="SET domain"/>
    <property type="match status" value="1"/>
</dbReference>
<feature type="region of interest" description="Disordered" evidence="1">
    <location>
        <begin position="100"/>
        <end position="317"/>
    </location>
</feature>
<gene>
    <name evidence="3" type="ORF">EI97DRAFT_500143</name>
</gene>
<feature type="compositionally biased region" description="Basic and acidic residues" evidence="1">
    <location>
        <begin position="562"/>
        <end position="571"/>
    </location>
</feature>
<dbReference type="OrthoDB" id="2555634at2759"/>
<accession>A0A6A6JP47</accession>
<protein>
    <recommendedName>
        <fullName evidence="2">SET domain-containing protein</fullName>
    </recommendedName>
</protein>
<dbReference type="InterPro" id="IPR001214">
    <property type="entry name" value="SET_dom"/>
</dbReference>
<dbReference type="RefSeq" id="XP_033655452.1">
    <property type="nucleotide sequence ID" value="XM_033802645.1"/>
</dbReference>
<evidence type="ECO:0000256" key="1">
    <source>
        <dbReference type="SAM" id="MobiDB-lite"/>
    </source>
</evidence>
<feature type="domain" description="SET" evidence="2">
    <location>
        <begin position="603"/>
        <end position="808"/>
    </location>
</feature>
<feature type="region of interest" description="Disordered" evidence="1">
    <location>
        <begin position="1"/>
        <end position="86"/>
    </location>
</feature>
<dbReference type="PANTHER" id="PTHR47332:SF4">
    <property type="entry name" value="SET DOMAIN-CONTAINING PROTEIN 5"/>
    <property type="match status" value="1"/>
</dbReference>
<feature type="compositionally biased region" description="Basic residues" evidence="1">
    <location>
        <begin position="572"/>
        <end position="585"/>
    </location>
</feature>
<proteinExistence type="predicted"/>
<feature type="compositionally biased region" description="Low complexity" evidence="1">
    <location>
        <begin position="218"/>
        <end position="230"/>
    </location>
</feature>
<feature type="compositionally biased region" description="Polar residues" evidence="1">
    <location>
        <begin position="144"/>
        <end position="153"/>
    </location>
</feature>
<evidence type="ECO:0000259" key="2">
    <source>
        <dbReference type="PROSITE" id="PS50280"/>
    </source>
</evidence>